<evidence type="ECO:0000313" key="5">
    <source>
        <dbReference type="Proteomes" id="UP000179441"/>
    </source>
</evidence>
<protein>
    <recommendedName>
        <fullName evidence="7">Lipoprotein</fullName>
    </recommendedName>
</protein>
<feature type="region of interest" description="Disordered" evidence="1">
    <location>
        <begin position="26"/>
        <end position="49"/>
    </location>
</feature>
<feature type="compositionally biased region" description="Polar residues" evidence="1">
    <location>
        <begin position="29"/>
        <end position="46"/>
    </location>
</feature>
<organism evidence="3 6">
    <name type="scientific">Mycobacteroides chelonae</name>
    <name type="common">Mycobacterium chelonae</name>
    <dbReference type="NCBI Taxonomy" id="1774"/>
    <lineage>
        <taxon>Bacteria</taxon>
        <taxon>Bacillati</taxon>
        <taxon>Actinomycetota</taxon>
        <taxon>Actinomycetes</taxon>
        <taxon>Mycobacteriales</taxon>
        <taxon>Mycobacteriaceae</taxon>
        <taxon>Mycobacteroides</taxon>
    </lineage>
</organism>
<evidence type="ECO:0000256" key="1">
    <source>
        <dbReference type="SAM" id="MobiDB-lite"/>
    </source>
</evidence>
<dbReference type="EMBL" id="MLIQ01000023">
    <property type="protein sequence ID" value="OHU51277.1"/>
    <property type="molecule type" value="Genomic_DNA"/>
</dbReference>
<dbReference type="AlphaFoldDB" id="A0A1S1LNP7"/>
<evidence type="ECO:0000256" key="2">
    <source>
        <dbReference type="SAM" id="SignalP"/>
    </source>
</evidence>
<dbReference type="Proteomes" id="UP000179441">
    <property type="component" value="Unassembled WGS sequence"/>
</dbReference>
<evidence type="ECO:0000313" key="4">
    <source>
        <dbReference type="EMBL" id="OHU79925.1"/>
    </source>
</evidence>
<dbReference type="PROSITE" id="PS51257">
    <property type="entry name" value="PROKAR_LIPOPROTEIN"/>
    <property type="match status" value="1"/>
</dbReference>
<evidence type="ECO:0000313" key="3">
    <source>
        <dbReference type="EMBL" id="OHU51277.1"/>
    </source>
</evidence>
<accession>A0A1S1LNP7</accession>
<dbReference type="Proteomes" id="UP000180043">
    <property type="component" value="Unassembled WGS sequence"/>
</dbReference>
<feature type="chain" id="PRO_5010099282" description="Lipoprotein" evidence="2">
    <location>
        <begin position="24"/>
        <end position="225"/>
    </location>
</feature>
<dbReference type="RefSeq" id="WP_030096812.1">
    <property type="nucleotide sequence ID" value="NZ_BSAK01000012.1"/>
</dbReference>
<proteinExistence type="predicted"/>
<keyword evidence="2" id="KW-0732">Signal</keyword>
<feature type="signal peptide" evidence="2">
    <location>
        <begin position="1"/>
        <end position="23"/>
    </location>
</feature>
<gene>
    <name evidence="3" type="ORF">BKG82_21880</name>
    <name evidence="4" type="ORF">BKG84_17580</name>
</gene>
<comment type="caution">
    <text evidence="3">The sequence shown here is derived from an EMBL/GenBank/DDBJ whole genome shotgun (WGS) entry which is preliminary data.</text>
</comment>
<dbReference type="EMBL" id="MLIS01000001">
    <property type="protein sequence ID" value="OHU79925.1"/>
    <property type="molecule type" value="Genomic_DNA"/>
</dbReference>
<evidence type="ECO:0008006" key="7">
    <source>
        <dbReference type="Google" id="ProtNLM"/>
    </source>
</evidence>
<feature type="region of interest" description="Disordered" evidence="1">
    <location>
        <begin position="139"/>
        <end position="173"/>
    </location>
</feature>
<name>A0A1S1LNP7_MYCCH</name>
<reference evidence="5 6" key="1">
    <citation type="submission" date="2016-10" db="EMBL/GenBank/DDBJ databases">
        <title>Evaluation of Human, Veterinary and Environmental Mycobacterium chelonae Isolates by Core Genome Phylogenomic Analysis, Targeted Gene Comparison, and Anti-microbial Susceptibility Patterns: A Tale of Mistaken Identities.</title>
        <authorList>
            <person name="Fogelson S.B."/>
            <person name="Camus A.C."/>
            <person name="Lorenz W."/>
            <person name="Vasireddy R."/>
            <person name="Vasireddy S."/>
            <person name="Smith T."/>
            <person name="Brown-Elliott B.A."/>
            <person name="Wallace R.J.Jr."/>
            <person name="Hasan N.A."/>
            <person name="Reischl U."/>
            <person name="Sanchez S."/>
        </authorList>
    </citation>
    <scope>NUCLEOTIDE SEQUENCE [LARGE SCALE GENOMIC DNA]</scope>
    <source>
        <strain evidence="3 6">15515</strain>
        <strain evidence="4 5">15518</strain>
    </source>
</reference>
<evidence type="ECO:0000313" key="6">
    <source>
        <dbReference type="Proteomes" id="UP000180043"/>
    </source>
</evidence>
<keyword evidence="5" id="KW-1185">Reference proteome</keyword>
<sequence length="225" mass="24311">MRTDRRLLAALFVTTTFLTPALAGCGSAGSPSDTKNQSESSASSAPTERHTRQFIPELGIYVTLPHDWVAFADGVHDNKGQVTFQVRPKWESTEFAQYVRIRKLTASDENTAAPEVKGWLESSNADAVSDFVKSRKSKVTADKRDSWDGPNLPGASASLELEKPPVAEGKPPSAVTPKIYVAFVGQGDQRWQIATSNTGSPSGEPSEQFFGEQADAIARSAQLLK</sequence>